<protein>
    <submittedName>
        <fullName evidence="1">Uncharacterized protein</fullName>
    </submittedName>
</protein>
<dbReference type="AlphaFoldDB" id="A0A212FC89"/>
<evidence type="ECO:0000313" key="2">
    <source>
        <dbReference type="Proteomes" id="UP000007151"/>
    </source>
</evidence>
<accession>A0A212FC89</accession>
<dbReference type="KEGG" id="dpl:KGM_206660"/>
<proteinExistence type="predicted"/>
<organism evidence="1 2">
    <name type="scientific">Danaus plexippus plexippus</name>
    <dbReference type="NCBI Taxonomy" id="278856"/>
    <lineage>
        <taxon>Eukaryota</taxon>
        <taxon>Metazoa</taxon>
        <taxon>Ecdysozoa</taxon>
        <taxon>Arthropoda</taxon>
        <taxon>Hexapoda</taxon>
        <taxon>Insecta</taxon>
        <taxon>Pterygota</taxon>
        <taxon>Neoptera</taxon>
        <taxon>Endopterygota</taxon>
        <taxon>Lepidoptera</taxon>
        <taxon>Glossata</taxon>
        <taxon>Ditrysia</taxon>
        <taxon>Papilionoidea</taxon>
        <taxon>Nymphalidae</taxon>
        <taxon>Danainae</taxon>
        <taxon>Danaini</taxon>
        <taxon>Danaina</taxon>
        <taxon>Danaus</taxon>
        <taxon>Danaus</taxon>
    </lineage>
</organism>
<gene>
    <name evidence="1" type="ORF">KGM_206660</name>
</gene>
<sequence length="19" mass="2397">MYRNIFQVIQRLEPAKYNL</sequence>
<dbReference type="EMBL" id="AGBW02009208">
    <property type="protein sequence ID" value="OWR51355.1"/>
    <property type="molecule type" value="Genomic_DNA"/>
</dbReference>
<name>A0A212FC89_DANPL</name>
<comment type="caution">
    <text evidence="1">The sequence shown here is derived from an EMBL/GenBank/DDBJ whole genome shotgun (WGS) entry which is preliminary data.</text>
</comment>
<dbReference type="InParanoid" id="A0A212FC89"/>
<keyword evidence="2" id="KW-1185">Reference proteome</keyword>
<evidence type="ECO:0000313" key="1">
    <source>
        <dbReference type="EMBL" id="OWR51355.1"/>
    </source>
</evidence>
<dbReference type="Proteomes" id="UP000007151">
    <property type="component" value="Unassembled WGS sequence"/>
</dbReference>
<reference evidence="1 2" key="1">
    <citation type="journal article" date="2011" name="Cell">
        <title>The monarch butterfly genome yields insights into long-distance migration.</title>
        <authorList>
            <person name="Zhan S."/>
            <person name="Merlin C."/>
            <person name="Boore J.L."/>
            <person name="Reppert S.M."/>
        </authorList>
    </citation>
    <scope>NUCLEOTIDE SEQUENCE [LARGE SCALE GENOMIC DNA]</scope>
    <source>
        <strain evidence="1">F-2</strain>
    </source>
</reference>